<dbReference type="InterPro" id="IPR003661">
    <property type="entry name" value="HisK_dim/P_dom"/>
</dbReference>
<dbReference type="EC" id="2.7.13.3" evidence="4"/>
<dbReference type="SUPFAM" id="SSF55785">
    <property type="entry name" value="PYP-like sensor domain (PAS domain)"/>
    <property type="match status" value="1"/>
</dbReference>
<comment type="cofactor">
    <cofactor evidence="2">
        <name>a divalent metal cation</name>
        <dbReference type="ChEBI" id="CHEBI:60240"/>
    </cofactor>
</comment>
<evidence type="ECO:0000313" key="14">
    <source>
        <dbReference type="Proteomes" id="UP001139485"/>
    </source>
</evidence>
<evidence type="ECO:0000256" key="6">
    <source>
        <dbReference type="ARBA" id="ARBA00022679"/>
    </source>
</evidence>
<dbReference type="InterPro" id="IPR000014">
    <property type="entry name" value="PAS"/>
</dbReference>
<dbReference type="NCBIfam" id="TIGR00229">
    <property type="entry name" value="sensory_box"/>
    <property type="match status" value="1"/>
</dbReference>
<feature type="compositionally biased region" description="Basic and acidic residues" evidence="10">
    <location>
        <begin position="23"/>
        <end position="33"/>
    </location>
</feature>
<dbReference type="SMART" id="SM00091">
    <property type="entry name" value="PAS"/>
    <property type="match status" value="1"/>
</dbReference>
<dbReference type="PROSITE" id="PS50109">
    <property type="entry name" value="HIS_KIN"/>
    <property type="match status" value="1"/>
</dbReference>
<dbReference type="Pfam" id="PF02518">
    <property type="entry name" value="HATPase_c"/>
    <property type="match status" value="1"/>
</dbReference>
<dbReference type="PROSITE" id="PS50112">
    <property type="entry name" value="PAS"/>
    <property type="match status" value="1"/>
</dbReference>
<evidence type="ECO:0000256" key="7">
    <source>
        <dbReference type="ARBA" id="ARBA00022777"/>
    </source>
</evidence>
<dbReference type="SUPFAM" id="SSF47384">
    <property type="entry name" value="Homodimeric domain of signal transducing histidine kinase"/>
    <property type="match status" value="1"/>
</dbReference>
<dbReference type="EMBL" id="JAMOIL010000002">
    <property type="protein sequence ID" value="MCM0619167.1"/>
    <property type="molecule type" value="Genomic_DNA"/>
</dbReference>
<evidence type="ECO:0000256" key="3">
    <source>
        <dbReference type="ARBA" id="ARBA00004236"/>
    </source>
</evidence>
<organism evidence="13 14">
    <name type="scientific">Nocardioides bruguierae</name>
    <dbReference type="NCBI Taxonomy" id="2945102"/>
    <lineage>
        <taxon>Bacteria</taxon>
        <taxon>Bacillati</taxon>
        <taxon>Actinomycetota</taxon>
        <taxon>Actinomycetes</taxon>
        <taxon>Propionibacteriales</taxon>
        <taxon>Nocardioidaceae</taxon>
        <taxon>Nocardioides</taxon>
    </lineage>
</organism>
<dbReference type="PANTHER" id="PTHR43711">
    <property type="entry name" value="TWO-COMPONENT HISTIDINE KINASE"/>
    <property type="match status" value="1"/>
</dbReference>
<dbReference type="CDD" id="cd00075">
    <property type="entry name" value="HATPase"/>
    <property type="match status" value="1"/>
</dbReference>
<dbReference type="RefSeq" id="WP_250826064.1">
    <property type="nucleotide sequence ID" value="NZ_JAMOIL010000002.1"/>
</dbReference>
<feature type="domain" description="PAS" evidence="12">
    <location>
        <begin position="39"/>
        <end position="92"/>
    </location>
</feature>
<dbReference type="InterPro" id="IPR003594">
    <property type="entry name" value="HATPase_dom"/>
</dbReference>
<dbReference type="Pfam" id="PF00512">
    <property type="entry name" value="HisKA"/>
    <property type="match status" value="1"/>
</dbReference>
<keyword evidence="6" id="KW-0808">Transferase</keyword>
<keyword evidence="8" id="KW-0902">Two-component regulatory system</keyword>
<dbReference type="Gene3D" id="3.30.565.10">
    <property type="entry name" value="Histidine kinase-like ATPase, C-terminal domain"/>
    <property type="match status" value="1"/>
</dbReference>
<sequence length="388" mass="41372">MPGTWAPAGAHGDGARPPGPLHRVPEPEPDDRLPAPSDTASFWRMLAQATPDALCVLDRDGRVAELNDLALAILGCAAEDVVGTALSPLLDPPLGLPSDPVPTVRPDGEAREAVLRRPGGEERHVRVVLSEPPSGLAPGVVLVGLRDVTEERVLHDRADRLRDDLVATVSHELRTPLTSIIGYVELLRDVESERLGARAASMLEVIARNAQRELRLVNDLLDLTSLQAGVSSAAMRHVPVADLVRRCAEGLRIAVRQHGLRLLVEIEDEAVVRGDAQRLEQVLDNLVTNAVKFTPPGGTVRVVARVEQDEAVLLVADTGEGIAAHDLPRVCDRLYRGENAVRSAAQGAGLGLSIARAVVSTHGGRLEIDSEVGAGTCVTVRLPLDEAR</sequence>
<protein>
    <recommendedName>
        <fullName evidence="4">histidine kinase</fullName>
        <ecNumber evidence="4">2.7.13.3</ecNumber>
    </recommendedName>
</protein>
<evidence type="ECO:0000256" key="9">
    <source>
        <dbReference type="ARBA" id="ARBA00023136"/>
    </source>
</evidence>
<dbReference type="FunFam" id="3.30.565.10:FF:000006">
    <property type="entry name" value="Sensor histidine kinase WalK"/>
    <property type="match status" value="1"/>
</dbReference>
<dbReference type="AlphaFoldDB" id="A0A9X2D4D7"/>
<evidence type="ECO:0000259" key="12">
    <source>
        <dbReference type="PROSITE" id="PS50112"/>
    </source>
</evidence>
<reference evidence="13" key="1">
    <citation type="submission" date="2022-05" db="EMBL/GenBank/DDBJ databases">
        <authorList>
            <person name="Tuo L."/>
        </authorList>
    </citation>
    <scope>NUCLEOTIDE SEQUENCE</scope>
    <source>
        <strain evidence="13">BSK12Z-4</strain>
    </source>
</reference>
<accession>A0A9X2D4D7</accession>
<dbReference type="InterPro" id="IPR005467">
    <property type="entry name" value="His_kinase_dom"/>
</dbReference>
<dbReference type="SMART" id="SM00387">
    <property type="entry name" value="HATPase_c"/>
    <property type="match status" value="1"/>
</dbReference>
<evidence type="ECO:0000256" key="5">
    <source>
        <dbReference type="ARBA" id="ARBA00022553"/>
    </source>
</evidence>
<name>A0A9X2D4D7_9ACTN</name>
<dbReference type="Gene3D" id="3.30.450.20">
    <property type="entry name" value="PAS domain"/>
    <property type="match status" value="1"/>
</dbReference>
<dbReference type="CDD" id="cd00082">
    <property type="entry name" value="HisKA"/>
    <property type="match status" value="1"/>
</dbReference>
<dbReference type="GO" id="GO:0005886">
    <property type="term" value="C:plasma membrane"/>
    <property type="evidence" value="ECO:0007669"/>
    <property type="project" value="UniProtKB-SubCell"/>
</dbReference>
<evidence type="ECO:0000313" key="13">
    <source>
        <dbReference type="EMBL" id="MCM0619167.1"/>
    </source>
</evidence>
<dbReference type="Pfam" id="PF08448">
    <property type="entry name" value="PAS_4"/>
    <property type="match status" value="1"/>
</dbReference>
<comment type="subcellular location">
    <subcellularLocation>
        <location evidence="3">Cell membrane</location>
    </subcellularLocation>
</comment>
<dbReference type="InterPro" id="IPR036890">
    <property type="entry name" value="HATPase_C_sf"/>
</dbReference>
<dbReference type="InterPro" id="IPR050736">
    <property type="entry name" value="Sensor_HK_Regulatory"/>
</dbReference>
<evidence type="ECO:0000256" key="8">
    <source>
        <dbReference type="ARBA" id="ARBA00023012"/>
    </source>
</evidence>
<comment type="caution">
    <text evidence="13">The sequence shown here is derived from an EMBL/GenBank/DDBJ whole genome shotgun (WGS) entry which is preliminary data.</text>
</comment>
<dbReference type="SUPFAM" id="SSF55874">
    <property type="entry name" value="ATPase domain of HSP90 chaperone/DNA topoisomerase II/histidine kinase"/>
    <property type="match status" value="1"/>
</dbReference>
<dbReference type="CDD" id="cd00130">
    <property type="entry name" value="PAS"/>
    <property type="match status" value="1"/>
</dbReference>
<feature type="region of interest" description="Disordered" evidence="10">
    <location>
        <begin position="1"/>
        <end position="37"/>
    </location>
</feature>
<keyword evidence="7 13" id="KW-0418">Kinase</keyword>
<dbReference type="PRINTS" id="PR00344">
    <property type="entry name" value="BCTRLSENSOR"/>
</dbReference>
<dbReference type="SMART" id="SM00388">
    <property type="entry name" value="HisKA"/>
    <property type="match status" value="1"/>
</dbReference>
<dbReference type="InterPro" id="IPR036097">
    <property type="entry name" value="HisK_dim/P_sf"/>
</dbReference>
<dbReference type="GO" id="GO:0000155">
    <property type="term" value="F:phosphorelay sensor kinase activity"/>
    <property type="evidence" value="ECO:0007669"/>
    <property type="project" value="InterPro"/>
</dbReference>
<dbReference type="InterPro" id="IPR035965">
    <property type="entry name" value="PAS-like_dom_sf"/>
</dbReference>
<dbReference type="PANTHER" id="PTHR43711:SF1">
    <property type="entry name" value="HISTIDINE KINASE 1"/>
    <property type="match status" value="1"/>
</dbReference>
<evidence type="ECO:0000259" key="11">
    <source>
        <dbReference type="PROSITE" id="PS50109"/>
    </source>
</evidence>
<keyword evidence="14" id="KW-1185">Reference proteome</keyword>
<dbReference type="FunFam" id="1.10.287.130:FF:000001">
    <property type="entry name" value="Two-component sensor histidine kinase"/>
    <property type="match status" value="1"/>
</dbReference>
<dbReference type="InterPro" id="IPR004358">
    <property type="entry name" value="Sig_transdc_His_kin-like_C"/>
</dbReference>
<comment type="catalytic activity">
    <reaction evidence="1">
        <text>ATP + protein L-histidine = ADP + protein N-phospho-L-histidine.</text>
        <dbReference type="EC" id="2.7.13.3"/>
    </reaction>
</comment>
<keyword evidence="5" id="KW-0597">Phosphoprotein</keyword>
<dbReference type="Gene3D" id="1.10.287.130">
    <property type="match status" value="1"/>
</dbReference>
<feature type="domain" description="Histidine kinase" evidence="11">
    <location>
        <begin position="168"/>
        <end position="386"/>
    </location>
</feature>
<dbReference type="Proteomes" id="UP001139485">
    <property type="component" value="Unassembled WGS sequence"/>
</dbReference>
<gene>
    <name evidence="13" type="ORF">M8330_02510</name>
</gene>
<dbReference type="GO" id="GO:0005509">
    <property type="term" value="F:calcium ion binding"/>
    <property type="evidence" value="ECO:0007669"/>
    <property type="project" value="UniProtKB-ARBA"/>
</dbReference>
<evidence type="ECO:0000256" key="4">
    <source>
        <dbReference type="ARBA" id="ARBA00012438"/>
    </source>
</evidence>
<evidence type="ECO:0000256" key="2">
    <source>
        <dbReference type="ARBA" id="ARBA00001968"/>
    </source>
</evidence>
<evidence type="ECO:0000256" key="1">
    <source>
        <dbReference type="ARBA" id="ARBA00000085"/>
    </source>
</evidence>
<keyword evidence="9" id="KW-0472">Membrane</keyword>
<evidence type="ECO:0000256" key="10">
    <source>
        <dbReference type="SAM" id="MobiDB-lite"/>
    </source>
</evidence>
<proteinExistence type="predicted"/>
<dbReference type="InterPro" id="IPR013656">
    <property type="entry name" value="PAS_4"/>
</dbReference>